<feature type="region of interest" description="Disordered" evidence="10">
    <location>
        <begin position="195"/>
        <end position="216"/>
    </location>
</feature>
<keyword evidence="5 8" id="KW-0862">Zinc</keyword>
<feature type="binding site" evidence="8">
    <location>
        <position position="341"/>
    </location>
    <ligand>
        <name>Zn(2+)</name>
        <dbReference type="ChEBI" id="CHEBI:29105"/>
        <label>2</label>
    </ligand>
</feature>
<sequence>MFRMKRRTALLMAGLSAGLTLYVAGQQTWAATDQLDKPAGSPAVKNVILFVGDGMGTAHRDAIRLATKGITGELEMDNMPYSGLIHTNSADPKSFITDSAAAATAIATGVKTYNGAIAVDLQGKPVETILEQAKKAGKATGLVTTSQVTDATPAAFGAHTAKRSAQSDIAKQYIEQTKVDVILGGGEDYWYPAGQPGYYPDHPAEDPEEESKGTQGNLVERAKQLGYTYVRTADELKQAAGRKLLGLFANEEMFQQRPEGEGDVYNPAVPLPDMTKKALDVLSQNKKGFFLVVEEEAIDEMSHENNGPLMIKAGQQLDEAVAVAKQYAKRHRDTLVLVLADHECGGLTVETPGGTDESGDGKTISGEDGPFSIAHSSQTFALDWTTTGHTAADVPLTAMGPGAERFVGVYENTRIHDILEQVLFAKTRR</sequence>
<keyword evidence="11" id="KW-0732">Signal</keyword>
<keyword evidence="2" id="KW-0597">Phosphoprotein</keyword>
<dbReference type="Proteomes" id="UP000501421">
    <property type="component" value="Chromosome"/>
</dbReference>
<dbReference type="RefSeq" id="WP_033844276.1">
    <property type="nucleotide sequence ID" value="NZ_AP022557.1"/>
</dbReference>
<evidence type="ECO:0000256" key="6">
    <source>
        <dbReference type="ARBA" id="ARBA00022842"/>
    </source>
</evidence>
<feature type="binding site" evidence="8">
    <location>
        <position position="299"/>
    </location>
    <ligand>
        <name>Zn(2+)</name>
        <dbReference type="ChEBI" id="CHEBI:29105"/>
        <label>2</label>
    </ligand>
</feature>
<dbReference type="SMART" id="SM00098">
    <property type="entry name" value="alkPPc"/>
    <property type="match status" value="1"/>
</dbReference>
<evidence type="ECO:0000256" key="10">
    <source>
        <dbReference type="SAM" id="MobiDB-lite"/>
    </source>
</evidence>
<dbReference type="InterPro" id="IPR001952">
    <property type="entry name" value="Alkaline_phosphatase"/>
</dbReference>
<feature type="binding site" evidence="8">
    <location>
        <position position="389"/>
    </location>
    <ligand>
        <name>Zn(2+)</name>
        <dbReference type="ChEBI" id="CHEBI:29105"/>
        <label>2</label>
    </ligand>
</feature>
<name>A0A679FI49_9BACL</name>
<dbReference type="PANTHER" id="PTHR11596:SF5">
    <property type="entry name" value="ALKALINE PHOSPHATASE"/>
    <property type="match status" value="1"/>
</dbReference>
<evidence type="ECO:0000256" key="2">
    <source>
        <dbReference type="ARBA" id="ARBA00022553"/>
    </source>
</evidence>
<evidence type="ECO:0000256" key="4">
    <source>
        <dbReference type="ARBA" id="ARBA00022801"/>
    </source>
</evidence>
<dbReference type="PANTHER" id="PTHR11596">
    <property type="entry name" value="ALKALINE PHOSPHATASE"/>
    <property type="match status" value="1"/>
</dbReference>
<evidence type="ECO:0000256" key="3">
    <source>
        <dbReference type="ARBA" id="ARBA00022723"/>
    </source>
</evidence>
<feature type="binding site" evidence="8">
    <location>
        <position position="150"/>
    </location>
    <ligand>
        <name>Mg(2+)</name>
        <dbReference type="ChEBI" id="CHEBI:18420"/>
    </ligand>
</feature>
<feature type="binding site" evidence="8">
    <location>
        <position position="53"/>
    </location>
    <ligand>
        <name>Zn(2+)</name>
        <dbReference type="ChEBI" id="CHEBI:29105"/>
        <label>2</label>
    </ligand>
</feature>
<feature type="binding site" evidence="8">
    <location>
        <position position="303"/>
    </location>
    <ligand>
        <name>Zn(2+)</name>
        <dbReference type="ChEBI" id="CHEBI:29105"/>
        <label>2</label>
    </ligand>
</feature>
<comment type="cofactor">
    <cofactor evidence="8">
        <name>Mg(2+)</name>
        <dbReference type="ChEBI" id="CHEBI:18420"/>
    </cofactor>
    <text evidence="8">Binds 1 Mg(2+) ion.</text>
</comment>
<dbReference type="SUPFAM" id="SSF53649">
    <property type="entry name" value="Alkaline phosphatase-like"/>
    <property type="match status" value="1"/>
</dbReference>
<evidence type="ECO:0000256" key="5">
    <source>
        <dbReference type="ARBA" id="ARBA00022833"/>
    </source>
</evidence>
<organism evidence="12 13">
    <name type="scientific">Geobacillus subterraneus</name>
    <dbReference type="NCBI Taxonomy" id="129338"/>
    <lineage>
        <taxon>Bacteria</taxon>
        <taxon>Bacillati</taxon>
        <taxon>Bacillota</taxon>
        <taxon>Bacilli</taxon>
        <taxon>Bacillales</taxon>
        <taxon>Anoxybacillaceae</taxon>
        <taxon>Geobacillus</taxon>
    </lineage>
</organism>
<feature type="active site" description="Phosphoserine intermediate" evidence="7">
    <location>
        <position position="99"/>
    </location>
</feature>
<evidence type="ECO:0000256" key="1">
    <source>
        <dbReference type="ARBA" id="ARBA00005984"/>
    </source>
</evidence>
<feature type="chain" id="PRO_5025410019" description="Alkaline phosphatase" evidence="11">
    <location>
        <begin position="31"/>
        <end position="429"/>
    </location>
</feature>
<feature type="binding site" evidence="8">
    <location>
        <position position="342"/>
    </location>
    <ligand>
        <name>Zn(2+)</name>
        <dbReference type="ChEBI" id="CHEBI:29105"/>
        <label>2</label>
    </ligand>
</feature>
<evidence type="ECO:0000256" key="8">
    <source>
        <dbReference type="PIRSR" id="PIRSR601952-2"/>
    </source>
</evidence>
<dbReference type="InterPro" id="IPR018299">
    <property type="entry name" value="Alkaline_phosphatase_AS"/>
</dbReference>
<keyword evidence="13" id="KW-1185">Reference proteome</keyword>
<dbReference type="Pfam" id="PF00245">
    <property type="entry name" value="Alk_phosphatase"/>
    <property type="match status" value="2"/>
</dbReference>
<dbReference type="EMBL" id="AP022557">
    <property type="protein sequence ID" value="BBW95333.1"/>
    <property type="molecule type" value="Genomic_DNA"/>
</dbReference>
<dbReference type="Gene3D" id="3.40.720.10">
    <property type="entry name" value="Alkaline Phosphatase, subunit A"/>
    <property type="match status" value="1"/>
</dbReference>
<keyword evidence="4" id="KW-0378">Hydrolase</keyword>
<feature type="binding site" evidence="8">
    <location>
        <position position="53"/>
    </location>
    <ligand>
        <name>Mg(2+)</name>
        <dbReference type="ChEBI" id="CHEBI:18420"/>
    </ligand>
</feature>
<dbReference type="AlphaFoldDB" id="A0A679FI49"/>
<evidence type="ECO:0000256" key="7">
    <source>
        <dbReference type="PIRSR" id="PIRSR601952-1"/>
    </source>
</evidence>
<keyword evidence="3 8" id="KW-0479">Metal-binding</keyword>
<proteinExistence type="inferred from homology"/>
<dbReference type="GO" id="GO:0046872">
    <property type="term" value="F:metal ion binding"/>
    <property type="evidence" value="ECO:0007669"/>
    <property type="project" value="UniProtKB-KW"/>
</dbReference>
<evidence type="ECO:0008006" key="14">
    <source>
        <dbReference type="Google" id="ProtNLM"/>
    </source>
</evidence>
<comment type="similarity">
    <text evidence="1 9">Belongs to the alkaline phosphatase family.</text>
</comment>
<feature type="binding site" evidence="8">
    <location>
        <position position="294"/>
    </location>
    <ligand>
        <name>Mg(2+)</name>
        <dbReference type="ChEBI" id="CHEBI:18420"/>
    </ligand>
</feature>
<keyword evidence="6 8" id="KW-0460">Magnesium</keyword>
<gene>
    <name evidence="12" type="ORF">GsuE55_01660</name>
</gene>
<dbReference type="CDD" id="cd16012">
    <property type="entry name" value="ALP"/>
    <property type="match status" value="1"/>
</dbReference>
<reference evidence="13" key="1">
    <citation type="journal article" date="2020" name="Microbiol. Resour. Announc.">
        <title>Complete Genome Sequence of Geobacillus sp. Strain E55-1, Isolated from Mine Geyser in Japan.</title>
        <authorList>
            <person name="Miyazaki K."/>
            <person name="Hase E."/>
            <person name="Tokito N."/>
        </authorList>
    </citation>
    <scope>NUCLEOTIDE SEQUENCE [LARGE SCALE GENOMIC DNA]</scope>
    <source>
        <strain evidence="13">E55-1</strain>
    </source>
</reference>
<feature type="binding site" evidence="8">
    <location>
        <position position="152"/>
    </location>
    <ligand>
        <name>Mg(2+)</name>
        <dbReference type="ChEBI" id="CHEBI:18420"/>
    </ligand>
</feature>
<dbReference type="PROSITE" id="PS00123">
    <property type="entry name" value="ALKALINE_PHOSPHATASE"/>
    <property type="match status" value="1"/>
</dbReference>
<protein>
    <recommendedName>
        <fullName evidence="14">Alkaline phosphatase</fullName>
    </recommendedName>
</protein>
<dbReference type="PRINTS" id="PR00113">
    <property type="entry name" value="ALKPHPHTASE"/>
</dbReference>
<evidence type="ECO:0000313" key="13">
    <source>
        <dbReference type="Proteomes" id="UP000501421"/>
    </source>
</evidence>
<evidence type="ECO:0000256" key="9">
    <source>
        <dbReference type="RuleBase" id="RU003946"/>
    </source>
</evidence>
<feature type="signal peptide" evidence="11">
    <location>
        <begin position="1"/>
        <end position="30"/>
    </location>
</feature>
<accession>A0A679FI49</accession>
<comment type="cofactor">
    <cofactor evidence="8">
        <name>Zn(2+)</name>
        <dbReference type="ChEBI" id="CHEBI:29105"/>
    </cofactor>
    <text evidence="8">Binds 2 Zn(2+) ions.</text>
</comment>
<dbReference type="GO" id="GO:0004035">
    <property type="term" value="F:alkaline phosphatase activity"/>
    <property type="evidence" value="ECO:0007669"/>
    <property type="project" value="TreeGrafter"/>
</dbReference>
<evidence type="ECO:0000313" key="12">
    <source>
        <dbReference type="EMBL" id="BBW95333.1"/>
    </source>
</evidence>
<evidence type="ECO:0000256" key="11">
    <source>
        <dbReference type="SAM" id="SignalP"/>
    </source>
</evidence>
<dbReference type="InterPro" id="IPR017850">
    <property type="entry name" value="Alkaline_phosphatase_core_sf"/>
</dbReference>